<dbReference type="EMBL" id="CADEAL010004132">
    <property type="protein sequence ID" value="CAB1452533.1"/>
    <property type="molecule type" value="Genomic_DNA"/>
</dbReference>
<dbReference type="AlphaFoldDB" id="A0A9N7Z1T2"/>
<evidence type="ECO:0000313" key="1">
    <source>
        <dbReference type="EMBL" id="CAB1452533.1"/>
    </source>
</evidence>
<sequence>MVSSAVGWKRSTRRIQAAYTDSWMPNGHHLEDEMELKEKDVQHLEFTLLRPSGGPHTFWPLRLLNLFPARRSNGKMQEERVQFNTGTALCHESIVSRLPPWCIDLWALTSQFSSGRQERISVAVFTL</sequence>
<keyword evidence="2" id="KW-1185">Reference proteome</keyword>
<evidence type="ECO:0000313" key="2">
    <source>
        <dbReference type="Proteomes" id="UP001153269"/>
    </source>
</evidence>
<dbReference type="Proteomes" id="UP001153269">
    <property type="component" value="Unassembled WGS sequence"/>
</dbReference>
<name>A0A9N7Z1T2_PLEPL</name>
<reference evidence="1" key="1">
    <citation type="submission" date="2020-03" db="EMBL/GenBank/DDBJ databases">
        <authorList>
            <person name="Weist P."/>
        </authorList>
    </citation>
    <scope>NUCLEOTIDE SEQUENCE</scope>
</reference>
<proteinExistence type="predicted"/>
<protein>
    <submittedName>
        <fullName evidence="1">Uncharacterized protein</fullName>
    </submittedName>
</protein>
<comment type="caution">
    <text evidence="1">The sequence shown here is derived from an EMBL/GenBank/DDBJ whole genome shotgun (WGS) entry which is preliminary data.</text>
</comment>
<accession>A0A9N7Z1T2</accession>
<gene>
    <name evidence="1" type="ORF">PLEPLA_LOCUS40283</name>
</gene>
<organism evidence="1 2">
    <name type="scientific">Pleuronectes platessa</name>
    <name type="common">European plaice</name>
    <dbReference type="NCBI Taxonomy" id="8262"/>
    <lineage>
        <taxon>Eukaryota</taxon>
        <taxon>Metazoa</taxon>
        <taxon>Chordata</taxon>
        <taxon>Craniata</taxon>
        <taxon>Vertebrata</taxon>
        <taxon>Euteleostomi</taxon>
        <taxon>Actinopterygii</taxon>
        <taxon>Neopterygii</taxon>
        <taxon>Teleostei</taxon>
        <taxon>Neoteleostei</taxon>
        <taxon>Acanthomorphata</taxon>
        <taxon>Carangaria</taxon>
        <taxon>Pleuronectiformes</taxon>
        <taxon>Pleuronectoidei</taxon>
        <taxon>Pleuronectidae</taxon>
        <taxon>Pleuronectes</taxon>
    </lineage>
</organism>